<organism evidence="2 3">
    <name type="scientific">Micrococcoides hystricis</name>
    <dbReference type="NCBI Taxonomy" id="1572761"/>
    <lineage>
        <taxon>Bacteria</taxon>
        <taxon>Bacillati</taxon>
        <taxon>Actinomycetota</taxon>
        <taxon>Actinomycetes</taxon>
        <taxon>Micrococcales</taxon>
        <taxon>Micrococcaceae</taxon>
        <taxon>Micrococcoides</taxon>
    </lineage>
</organism>
<evidence type="ECO:0000313" key="2">
    <source>
        <dbReference type="EMBL" id="MFC0582483.1"/>
    </source>
</evidence>
<gene>
    <name evidence="2" type="ORF">ACFFFR_08835</name>
</gene>
<comment type="caution">
    <text evidence="2">The sequence shown here is derived from an EMBL/GenBank/DDBJ whole genome shotgun (WGS) entry which is preliminary data.</text>
</comment>
<keyword evidence="3" id="KW-1185">Reference proteome</keyword>
<name>A0ABV6PCC1_9MICC</name>
<evidence type="ECO:0000313" key="3">
    <source>
        <dbReference type="Proteomes" id="UP001589862"/>
    </source>
</evidence>
<dbReference type="InterPro" id="IPR021139">
    <property type="entry name" value="NYN"/>
</dbReference>
<accession>A0ABV6PCC1</accession>
<dbReference type="Proteomes" id="UP001589862">
    <property type="component" value="Unassembled WGS sequence"/>
</dbReference>
<dbReference type="RefSeq" id="WP_377459675.1">
    <property type="nucleotide sequence ID" value="NZ_JBHLUB010000030.1"/>
</dbReference>
<protein>
    <submittedName>
        <fullName evidence="2">NYN domain-containing protein</fullName>
    </submittedName>
</protein>
<sequence length="187" mass="20297">MRIKHLQALPSIEVPETPETDLDLDPQVRTLCLVDIENMTCGSELRHAEVARLQRRIEMTAALNESAQTVIACGPSRAEVVWLGWKGSAKRLLGEGINGADIALLETVEDIHWVANRFERVVIASGDHIFASTVAALKALGVKVLVIAPPTGLSKQMRLAAGPDLKGLMFSTAHEMNVMVAQRKEAA</sequence>
<dbReference type="Gene3D" id="3.40.50.1010">
    <property type="entry name" value="5'-nuclease"/>
    <property type="match status" value="1"/>
</dbReference>
<evidence type="ECO:0000259" key="1">
    <source>
        <dbReference type="Pfam" id="PF01936"/>
    </source>
</evidence>
<dbReference type="Pfam" id="PF01936">
    <property type="entry name" value="NYN"/>
    <property type="match status" value="1"/>
</dbReference>
<proteinExistence type="predicted"/>
<feature type="domain" description="NYN" evidence="1">
    <location>
        <begin position="98"/>
        <end position="160"/>
    </location>
</feature>
<dbReference type="EMBL" id="JBHLUB010000030">
    <property type="protein sequence ID" value="MFC0582483.1"/>
    <property type="molecule type" value="Genomic_DNA"/>
</dbReference>
<reference evidence="2 3" key="1">
    <citation type="submission" date="2024-09" db="EMBL/GenBank/DDBJ databases">
        <authorList>
            <person name="Sun Q."/>
            <person name="Mori K."/>
        </authorList>
    </citation>
    <scope>NUCLEOTIDE SEQUENCE [LARGE SCALE GENOMIC DNA]</scope>
    <source>
        <strain evidence="2 3">NCAIM B.02604</strain>
    </source>
</reference>